<feature type="transmembrane region" description="Helical" evidence="2">
    <location>
        <begin position="399"/>
        <end position="417"/>
    </location>
</feature>
<evidence type="ECO:0000313" key="6">
    <source>
        <dbReference type="EMBL" id="KKQ70319.1"/>
    </source>
</evidence>
<feature type="chain" id="PRO_5002533605" description="DUF2207 domain-containing protein" evidence="3">
    <location>
        <begin position="28"/>
        <end position="572"/>
    </location>
</feature>
<feature type="transmembrane region" description="Helical" evidence="2">
    <location>
        <begin position="246"/>
        <end position="262"/>
    </location>
</feature>
<dbReference type="PATRIC" id="fig|1618638.3.peg.623"/>
<evidence type="ECO:0000259" key="4">
    <source>
        <dbReference type="Pfam" id="PF09972"/>
    </source>
</evidence>
<dbReference type="EMBL" id="LBUU01000005">
    <property type="protein sequence ID" value="KKQ70319.1"/>
    <property type="molecule type" value="Genomic_DNA"/>
</dbReference>
<feature type="signal peptide" evidence="3">
    <location>
        <begin position="1"/>
        <end position="27"/>
    </location>
</feature>
<reference evidence="6 7" key="1">
    <citation type="journal article" date="2015" name="Nature">
        <title>rRNA introns, odd ribosomes, and small enigmatic genomes across a large radiation of phyla.</title>
        <authorList>
            <person name="Brown C.T."/>
            <person name="Hug L.A."/>
            <person name="Thomas B.C."/>
            <person name="Sharon I."/>
            <person name="Castelle C.J."/>
            <person name="Singh A."/>
            <person name="Wilkins M.J."/>
            <person name="Williams K.H."/>
            <person name="Banfield J.F."/>
        </authorList>
    </citation>
    <scope>NUCLEOTIDE SEQUENCE [LARGE SCALE GENOMIC DNA]</scope>
</reference>
<sequence>MSKIKKIFIQVCLLISACLFFASPAFAEEQINDFTVDIKINKDASIEVDESIAYDFGTEQKHGIFRDLPYKYKNNGGNFKLRYSDFSVTDGEGKAVEFKIESKGNDKRLKIGDADVFVTGAMRYVLHYKVERAINYFADYDELYWNATGNNWITPISRSKTTVTLPESVNKESLRSICYTGVSGSTAECVSSRLNFSAENMVDKLVFTDDSLRAHEGVTVVIGLPKGVVKKPSVFKTFFEIAKDNYIILLPFFVFYFLFISWKKNGRDPKGRGTIVAQFDAPDNLSPAEIGTIVDEKAQQKDISAEIINLAVRGYLKIEKIQEKNILQSDDYELTKLKNESAGLNEYQKTLVQALFGNDNKIKLSDLKNKFFKDLQLITKKVYQSVVEKGYFLSNPNSVRIKYFVFGIVIVFLGFLFGQFFGIIGYVSFALSGLLIMIFGNFMPKKSEKGVLAREHILGLKTYLNIAEKDRINFHNAPEKNPQIFEKLLPFAMVLGVEAAWAKQFENIYQTNPSWYSDANMGNFSVLAFTNSLGGFQSSTNTIMASTASSGGSGFSGGDSGGGFGGGGGGSW</sequence>
<organism evidence="6 7">
    <name type="scientific">Candidatus Falkowbacteria bacterium GW2011_GWE1_38_31</name>
    <dbReference type="NCBI Taxonomy" id="1618638"/>
    <lineage>
        <taxon>Bacteria</taxon>
        <taxon>Candidatus Falkowiibacteriota</taxon>
    </lineage>
</organism>
<dbReference type="PROSITE" id="PS51257">
    <property type="entry name" value="PROKAR_LIPOPROTEIN"/>
    <property type="match status" value="1"/>
</dbReference>
<comment type="caution">
    <text evidence="6">The sequence shown here is derived from an EMBL/GenBank/DDBJ whole genome shotgun (WGS) entry which is preliminary data.</text>
</comment>
<keyword evidence="3" id="KW-0732">Signal</keyword>
<protein>
    <recommendedName>
        <fullName evidence="8">DUF2207 domain-containing protein</fullName>
    </recommendedName>
</protein>
<feature type="domain" description="DUF2207" evidence="4">
    <location>
        <begin position="31"/>
        <end position="222"/>
    </location>
</feature>
<evidence type="ECO:0000259" key="5">
    <source>
        <dbReference type="Pfam" id="PF20990"/>
    </source>
</evidence>
<dbReference type="Pfam" id="PF09972">
    <property type="entry name" value="DUF2207"/>
    <property type="match status" value="1"/>
</dbReference>
<dbReference type="AlphaFoldDB" id="A0A0G0M9H1"/>
<evidence type="ECO:0008006" key="8">
    <source>
        <dbReference type="Google" id="ProtNLM"/>
    </source>
</evidence>
<evidence type="ECO:0000313" key="7">
    <source>
        <dbReference type="Proteomes" id="UP000034022"/>
    </source>
</evidence>
<accession>A0A0G0M9H1</accession>
<evidence type="ECO:0000256" key="2">
    <source>
        <dbReference type="SAM" id="Phobius"/>
    </source>
</evidence>
<evidence type="ECO:0000256" key="3">
    <source>
        <dbReference type="SAM" id="SignalP"/>
    </source>
</evidence>
<feature type="transmembrane region" description="Helical" evidence="2">
    <location>
        <begin position="423"/>
        <end position="442"/>
    </location>
</feature>
<name>A0A0G0M9H1_9BACT</name>
<dbReference type="InterPro" id="IPR048389">
    <property type="entry name" value="YciQ-like_C"/>
</dbReference>
<dbReference type="Pfam" id="PF20990">
    <property type="entry name" value="DUF2207_C"/>
    <property type="match status" value="1"/>
</dbReference>
<proteinExistence type="predicted"/>
<keyword evidence="2" id="KW-0812">Transmembrane</keyword>
<gene>
    <name evidence="6" type="ORF">US91_C0005G0024</name>
</gene>
<feature type="region of interest" description="Disordered" evidence="1">
    <location>
        <begin position="552"/>
        <end position="572"/>
    </location>
</feature>
<dbReference type="Proteomes" id="UP000034022">
    <property type="component" value="Unassembled WGS sequence"/>
</dbReference>
<keyword evidence="2" id="KW-1133">Transmembrane helix</keyword>
<feature type="domain" description="Predicted membrane protein YciQ-like C-terminal" evidence="5">
    <location>
        <begin position="278"/>
        <end position="505"/>
    </location>
</feature>
<dbReference type="InterPro" id="IPR018702">
    <property type="entry name" value="DUF2207"/>
</dbReference>
<evidence type="ECO:0000256" key="1">
    <source>
        <dbReference type="SAM" id="MobiDB-lite"/>
    </source>
</evidence>
<keyword evidence="2" id="KW-0472">Membrane</keyword>